<evidence type="ECO:0000256" key="1">
    <source>
        <dbReference type="SAM" id="MobiDB-lite"/>
    </source>
</evidence>
<feature type="chain" id="PRO_5046530877" description="Secreted protein" evidence="2">
    <location>
        <begin position="27"/>
        <end position="137"/>
    </location>
</feature>
<dbReference type="InterPro" id="IPR006311">
    <property type="entry name" value="TAT_signal"/>
</dbReference>
<dbReference type="RefSeq" id="WP_344584201.1">
    <property type="nucleotide sequence ID" value="NZ_BAAARK010000051.1"/>
</dbReference>
<protein>
    <recommendedName>
        <fullName evidence="5">Secreted protein</fullName>
    </recommendedName>
</protein>
<organism evidence="3 4">
    <name type="scientific">Streptomyces lunalinharesii</name>
    <dbReference type="NCBI Taxonomy" id="333384"/>
    <lineage>
        <taxon>Bacteria</taxon>
        <taxon>Bacillati</taxon>
        <taxon>Actinomycetota</taxon>
        <taxon>Actinomycetes</taxon>
        <taxon>Kitasatosporales</taxon>
        <taxon>Streptomycetaceae</taxon>
        <taxon>Streptomyces</taxon>
    </lineage>
</organism>
<proteinExistence type="predicted"/>
<accession>A0ABN3T1Q5</accession>
<evidence type="ECO:0000256" key="2">
    <source>
        <dbReference type="SAM" id="SignalP"/>
    </source>
</evidence>
<sequence>MTRHHRRTVHCALIGAVAVTALGATAAPASAKSSLSLTAGPRSVGKGGAVHATARASDDNSSFNKVCVQQRWSGTAPWRNVACSKPARHTGGAVNATVRAKYHGHLSLRAVLLEGRSPQDKHPRTRSASRPITITVH</sequence>
<evidence type="ECO:0000313" key="3">
    <source>
        <dbReference type="EMBL" id="GAA2690373.1"/>
    </source>
</evidence>
<feature type="compositionally biased region" description="Polar residues" evidence="1">
    <location>
        <begin position="126"/>
        <end position="137"/>
    </location>
</feature>
<gene>
    <name evidence="3" type="ORF">GCM10009864_75600</name>
</gene>
<comment type="caution">
    <text evidence="3">The sequence shown here is derived from an EMBL/GenBank/DDBJ whole genome shotgun (WGS) entry which is preliminary data.</text>
</comment>
<dbReference type="PROSITE" id="PS51318">
    <property type="entry name" value="TAT"/>
    <property type="match status" value="1"/>
</dbReference>
<evidence type="ECO:0008006" key="5">
    <source>
        <dbReference type="Google" id="ProtNLM"/>
    </source>
</evidence>
<reference evidence="3 4" key="1">
    <citation type="journal article" date="2019" name="Int. J. Syst. Evol. Microbiol.">
        <title>The Global Catalogue of Microorganisms (GCM) 10K type strain sequencing project: providing services to taxonomists for standard genome sequencing and annotation.</title>
        <authorList>
            <consortium name="The Broad Institute Genomics Platform"/>
            <consortium name="The Broad Institute Genome Sequencing Center for Infectious Disease"/>
            <person name="Wu L."/>
            <person name="Ma J."/>
        </authorList>
    </citation>
    <scope>NUCLEOTIDE SEQUENCE [LARGE SCALE GENOMIC DNA]</scope>
    <source>
        <strain evidence="3 4">JCM 16374</strain>
    </source>
</reference>
<dbReference type="Proteomes" id="UP001500994">
    <property type="component" value="Unassembled WGS sequence"/>
</dbReference>
<feature type="signal peptide" evidence="2">
    <location>
        <begin position="1"/>
        <end position="26"/>
    </location>
</feature>
<keyword evidence="2" id="KW-0732">Signal</keyword>
<keyword evidence="4" id="KW-1185">Reference proteome</keyword>
<name>A0ABN3T1Q5_9ACTN</name>
<feature type="region of interest" description="Disordered" evidence="1">
    <location>
        <begin position="116"/>
        <end position="137"/>
    </location>
</feature>
<evidence type="ECO:0000313" key="4">
    <source>
        <dbReference type="Proteomes" id="UP001500994"/>
    </source>
</evidence>
<dbReference type="EMBL" id="BAAARK010000051">
    <property type="protein sequence ID" value="GAA2690373.1"/>
    <property type="molecule type" value="Genomic_DNA"/>
</dbReference>